<evidence type="ECO:0000313" key="10">
    <source>
        <dbReference type="Proteomes" id="UP000190274"/>
    </source>
</evidence>
<evidence type="ECO:0000256" key="1">
    <source>
        <dbReference type="ARBA" id="ARBA00002412"/>
    </source>
</evidence>
<keyword evidence="6" id="KW-0810">Translation regulation</keyword>
<accession>A0A1G4K109</accession>
<dbReference type="GO" id="GO:0006417">
    <property type="term" value="P:regulation of translation"/>
    <property type="evidence" value="ECO:0007669"/>
    <property type="project" value="UniProtKB-KW"/>
</dbReference>
<evidence type="ECO:0000313" key="9">
    <source>
        <dbReference type="EMBL" id="SCU97216.1"/>
    </source>
</evidence>
<reference evidence="9 10" key="1">
    <citation type="submission" date="2016-03" db="EMBL/GenBank/DDBJ databases">
        <authorList>
            <person name="Devillers H."/>
        </authorList>
    </citation>
    <scope>NUCLEOTIDE SEQUENCE [LARGE SCALE GENOMIC DNA]</scope>
    <source>
        <strain evidence="9">CBS 10888</strain>
    </source>
</reference>
<dbReference type="EMBL" id="LT598461">
    <property type="protein sequence ID" value="SCU97216.1"/>
    <property type="molecule type" value="Genomic_DNA"/>
</dbReference>
<keyword evidence="10" id="KW-1185">Reference proteome</keyword>
<comment type="function">
    <text evidence="1">Required for translation of the mitochondrial OLI1 transcript coding for the mitochondrial ATP synthase subunit 9.</text>
</comment>
<evidence type="ECO:0000256" key="7">
    <source>
        <dbReference type="ARBA" id="ARBA00022946"/>
    </source>
</evidence>
<comment type="subunit">
    <text evidence="4">Binds to the 5'UTR of the OLI1 mRNA.</text>
</comment>
<evidence type="ECO:0000256" key="6">
    <source>
        <dbReference type="ARBA" id="ARBA00022845"/>
    </source>
</evidence>
<evidence type="ECO:0000256" key="3">
    <source>
        <dbReference type="ARBA" id="ARBA00009790"/>
    </source>
</evidence>
<keyword evidence="7" id="KW-0809">Transit peptide</keyword>
<dbReference type="InterPro" id="IPR024319">
    <property type="entry name" value="ATPase_expression_mit"/>
</dbReference>
<keyword evidence="8" id="KW-0496">Mitochondrion</keyword>
<evidence type="ECO:0000256" key="2">
    <source>
        <dbReference type="ARBA" id="ARBA00004173"/>
    </source>
</evidence>
<dbReference type="AlphaFoldDB" id="A0A1G4K109"/>
<organism evidence="9 10">
    <name type="scientific">Lachancea dasiensis</name>
    <dbReference type="NCBI Taxonomy" id="1072105"/>
    <lineage>
        <taxon>Eukaryota</taxon>
        <taxon>Fungi</taxon>
        <taxon>Dikarya</taxon>
        <taxon>Ascomycota</taxon>
        <taxon>Saccharomycotina</taxon>
        <taxon>Saccharomycetes</taxon>
        <taxon>Saccharomycetales</taxon>
        <taxon>Saccharomycetaceae</taxon>
        <taxon>Lachancea</taxon>
    </lineage>
</organism>
<sequence length="546" mass="62861">MLSGRRVTFQRAFRNFNSTIALNIGVPATDTDLRNGTILTHGNAIVEKTLHNALLDRGRTRTFNLTGGSGNKFNEGQFEKSSGLIPSKFSESIRAQDYIKILVELTLQAKLDPNFGQKLLAENYLTRIELSSVVQGVLSLSNYSDIVPDAVKDAHSIEMVFDLYKLYTQADRSTSLDPLRLYDLNRFIKFFIKHSQLGKAQIVLDQILSFGGNKLPCDVPTAINYLQLRCGALPRSWRVNNVPRYKVRVSGAAEGQLSSSKYKAFDKKTLLALVNSLNNPSSNWSCKSSDGLESAIIYSLGFMGQVQMLEDYIFKRWEIALGVVKSNGVVSSSLPPSSEVLVSILTSFAYNKEIVSALQLMDMFINKYPELKLDRIFWRRLFQHSTRIWDRRSDPYGQLSKGCWNVMTTWHDQRCLKLDMDIPLLEERYKVLRMTNDYNGAMQVISWFAPQLRDQAPLSPIESAVLQKYFKLVLKKHASMGYYQKPLRFVKEYSPNREFAALFRSYFFEHKERYMKRKQQRHESAQLKQKEFDEEEEDRMLLGRLW</sequence>
<name>A0A1G4K109_9SACH</name>
<proteinExistence type="inferred from homology"/>
<dbReference type="Pfam" id="PF12921">
    <property type="entry name" value="ATP13"/>
    <property type="match status" value="1"/>
</dbReference>
<evidence type="ECO:0000256" key="8">
    <source>
        <dbReference type="ARBA" id="ARBA00023128"/>
    </source>
</evidence>
<dbReference type="Proteomes" id="UP000190274">
    <property type="component" value="Chromosome H"/>
</dbReference>
<gene>
    <name evidence="9" type="ORF">LADA_0H05116G</name>
</gene>
<protein>
    <recommendedName>
        <fullName evidence="5">ATPase expression protein 2, mitochondrial</fullName>
    </recommendedName>
</protein>
<comment type="similarity">
    <text evidence="3">Belongs to the AEP2 family.</text>
</comment>
<comment type="subcellular location">
    <subcellularLocation>
        <location evidence="2">Mitochondrion</location>
    </subcellularLocation>
</comment>
<dbReference type="GO" id="GO:0005739">
    <property type="term" value="C:mitochondrion"/>
    <property type="evidence" value="ECO:0007669"/>
    <property type="project" value="UniProtKB-SubCell"/>
</dbReference>
<evidence type="ECO:0000256" key="5">
    <source>
        <dbReference type="ARBA" id="ARBA00019258"/>
    </source>
</evidence>
<dbReference type="OrthoDB" id="4062665at2759"/>
<evidence type="ECO:0000256" key="4">
    <source>
        <dbReference type="ARBA" id="ARBA00011657"/>
    </source>
</evidence>